<organism evidence="1 2">
    <name type="scientific">Acetobacter senegalensis</name>
    <dbReference type="NCBI Taxonomy" id="446692"/>
    <lineage>
        <taxon>Bacteria</taxon>
        <taxon>Pseudomonadati</taxon>
        <taxon>Pseudomonadota</taxon>
        <taxon>Alphaproteobacteria</taxon>
        <taxon>Acetobacterales</taxon>
        <taxon>Acetobacteraceae</taxon>
        <taxon>Acetobacter</taxon>
    </lineage>
</organism>
<protein>
    <recommendedName>
        <fullName evidence="3">DUF4868 domain-containing protein</fullName>
    </recommendedName>
</protein>
<evidence type="ECO:0000313" key="1">
    <source>
        <dbReference type="EMBL" id="KXV58389.1"/>
    </source>
</evidence>
<dbReference type="Proteomes" id="UP000075360">
    <property type="component" value="Unassembled WGS sequence"/>
</dbReference>
<dbReference type="InterPro" id="IPR032359">
    <property type="entry name" value="KwaB-like"/>
</dbReference>
<reference evidence="1 2" key="1">
    <citation type="submission" date="2015-06" db="EMBL/GenBank/DDBJ databases">
        <title>Improved classification and identification of acetic acid bacteria using matrix-assisted laser desorption/ionization time-of-flight mass spectrometry; Gluconobacter nephelii and Gluconobacter uchimurae are later heterotypic synonyms of Gluconobacter japonicus and Gluconobacter oxydans, respectively.</title>
        <authorList>
            <person name="Li L."/>
            <person name="Cleenwerck I."/>
            <person name="De Vuyst L."/>
            <person name="Vandamme P."/>
        </authorList>
    </citation>
    <scope>NUCLEOTIDE SEQUENCE [LARGE SCALE GENOMIC DNA]</scope>
    <source>
        <strain evidence="1 2">LMG 23690</strain>
    </source>
</reference>
<name>A0A149TZ99_9PROT</name>
<gene>
    <name evidence="1" type="ORF">AD948_11610</name>
</gene>
<comment type="caution">
    <text evidence="1">The sequence shown here is derived from an EMBL/GenBank/DDBJ whole genome shotgun (WGS) entry which is preliminary data.</text>
</comment>
<dbReference type="AlphaFoldDB" id="A0A149TZ99"/>
<accession>A0A149TZ99</accession>
<proteinExistence type="predicted"/>
<dbReference type="OrthoDB" id="8899520at2"/>
<evidence type="ECO:0000313" key="2">
    <source>
        <dbReference type="Proteomes" id="UP000075360"/>
    </source>
</evidence>
<dbReference type="PATRIC" id="fig|446692.4.peg.850"/>
<evidence type="ECO:0008006" key="3">
    <source>
        <dbReference type="Google" id="ProtNLM"/>
    </source>
</evidence>
<sequence>MIVKRIKVKATVQNQLEGIFIQQEQMFVDGVTEEVPFDGGWSPDPHEHLVAQVTDEAAAIFAAAQGNIVAMPEVDPANFENENIRALGVLVQHSTGPRLLLQEFSARQMLERRFSLILDGNTFNRLTQPAFAIGASLAGFVEGDKIKFQKFSRIKLIFNLTSLYQEATDTEVEGFCELECIDVGDIGKFKNLADQKMRKLINAITKRGTLNDFTPAQIQVAAAGENFQIAVADGKIIIPSVKAEAKALLHFLDNGLYRGPLGGEIFITNSKRALTPTP</sequence>
<dbReference type="Pfam" id="PF16162">
    <property type="entry name" value="KwaB"/>
    <property type="match status" value="1"/>
</dbReference>
<dbReference type="EMBL" id="LHZU01000138">
    <property type="protein sequence ID" value="KXV58389.1"/>
    <property type="molecule type" value="Genomic_DNA"/>
</dbReference>